<evidence type="ECO:0000259" key="1">
    <source>
        <dbReference type="Pfam" id="PF00534"/>
    </source>
</evidence>
<keyword evidence="2" id="KW-0808">Transferase</keyword>
<dbReference type="Pfam" id="PF00534">
    <property type="entry name" value="Glycos_transf_1"/>
    <property type="match status" value="1"/>
</dbReference>
<feature type="domain" description="Glycosyl transferase family 1" evidence="1">
    <location>
        <begin position="315"/>
        <end position="474"/>
    </location>
</feature>
<sequence length="496" mass="55448">MIYSVGENIYAFNSGIEFAQISRTKDLLANGEAAKIVTKEYNRFLSRDTATLGLTSDQYVNMYDYFQKATNVERKELSVRFLETVPLRDYHVTGVDANYSTIDYMGRTLAKMNIMPGTVGLAGDIDYFDRVGNKELTQFYDWRGFLSMEQTYHPDGSVALQTFFDIDGKPVIEIVHMFINGVVSPSMYKLLDFYGQDYVFDTQNQLFTFFLNELNSASQGVFVADRPSVVESVLGVVNPIKTIAYLHESHLEKNSITGEKGIKLAYEGIVAPKGKRFDLIATGTATQAAEIKQGYAVNATTGLQTASYPIDDTNKQTALTKLVYVGRLAPDKNVTALIEVFQNIHERKADTELYLKGYYASPEYREQIEQQIKQANLAEVVHVLDYSIDNSEIYQDASLFITTSENEGFGINALESMSHGVPVACYAVDYINENLVTNGKNGITITNRTPHNLAKLIIETFGDVKQVQALKANTLKTSQAFDDKHLVSQWQAAIKA</sequence>
<dbReference type="AlphaFoldDB" id="A0A7X6S327"/>
<protein>
    <submittedName>
        <fullName evidence="2">Glycosyltransferase</fullName>
    </submittedName>
</protein>
<keyword evidence="3" id="KW-1185">Reference proteome</keyword>
<name>A0A7X6S327_9LACO</name>
<dbReference type="GO" id="GO:0016757">
    <property type="term" value="F:glycosyltransferase activity"/>
    <property type="evidence" value="ECO:0007669"/>
    <property type="project" value="InterPro"/>
</dbReference>
<accession>A0A7X6S327</accession>
<dbReference type="PANTHER" id="PTHR12526">
    <property type="entry name" value="GLYCOSYLTRANSFERASE"/>
    <property type="match status" value="1"/>
</dbReference>
<dbReference type="Proteomes" id="UP000549765">
    <property type="component" value="Unassembled WGS sequence"/>
</dbReference>
<dbReference type="SUPFAM" id="SSF53756">
    <property type="entry name" value="UDP-Glycosyltransferase/glycogen phosphorylase"/>
    <property type="match status" value="1"/>
</dbReference>
<dbReference type="PANTHER" id="PTHR12526:SF630">
    <property type="entry name" value="GLYCOSYLTRANSFERASE"/>
    <property type="match status" value="1"/>
</dbReference>
<evidence type="ECO:0000313" key="3">
    <source>
        <dbReference type="Proteomes" id="UP000549765"/>
    </source>
</evidence>
<dbReference type="RefSeq" id="WP_168721520.1">
    <property type="nucleotide sequence ID" value="NZ_JAAXPN010000001.1"/>
</dbReference>
<comment type="caution">
    <text evidence="2">The sequence shown here is derived from an EMBL/GenBank/DDBJ whole genome shotgun (WGS) entry which is preliminary data.</text>
</comment>
<dbReference type="EMBL" id="JAAXPN010000001">
    <property type="protein sequence ID" value="NKZ23736.1"/>
    <property type="molecule type" value="Genomic_DNA"/>
</dbReference>
<reference evidence="2 3" key="1">
    <citation type="submission" date="2020-04" db="EMBL/GenBank/DDBJ databases">
        <title>MicrobeNet Type strains.</title>
        <authorList>
            <person name="Nicholson A.C."/>
        </authorList>
    </citation>
    <scope>NUCLEOTIDE SEQUENCE [LARGE SCALE GENOMIC DNA]</scope>
    <source>
        <strain evidence="2 3">CCUG 61472</strain>
    </source>
</reference>
<dbReference type="Gene3D" id="3.40.50.2000">
    <property type="entry name" value="Glycogen Phosphorylase B"/>
    <property type="match status" value="3"/>
</dbReference>
<dbReference type="InterPro" id="IPR001296">
    <property type="entry name" value="Glyco_trans_1"/>
</dbReference>
<gene>
    <name evidence="2" type="ORF">HF964_02785</name>
</gene>
<proteinExistence type="predicted"/>
<evidence type="ECO:0000313" key="2">
    <source>
        <dbReference type="EMBL" id="NKZ23736.1"/>
    </source>
</evidence>
<organism evidence="2 3">
    <name type="scientific">Periweissella fabalis</name>
    <dbReference type="NCBI Taxonomy" id="1070421"/>
    <lineage>
        <taxon>Bacteria</taxon>
        <taxon>Bacillati</taxon>
        <taxon>Bacillota</taxon>
        <taxon>Bacilli</taxon>
        <taxon>Lactobacillales</taxon>
        <taxon>Lactobacillaceae</taxon>
        <taxon>Periweissella</taxon>
    </lineage>
</organism>